<name>A0A6G7J5F8_9FLAO</name>
<keyword evidence="2" id="KW-1185">Reference proteome</keyword>
<evidence type="ECO:0000313" key="2">
    <source>
        <dbReference type="Proteomes" id="UP000502928"/>
    </source>
</evidence>
<gene>
    <name evidence="1" type="ORF">GVT53_14585</name>
</gene>
<dbReference type="KEGG" id="mut:GVT53_14585"/>
<dbReference type="EMBL" id="CP049616">
    <property type="protein sequence ID" value="QII45849.1"/>
    <property type="molecule type" value="Genomic_DNA"/>
</dbReference>
<sequence>MIRILRNSTFPKIFWGLMSVYLLNISVDSPDRYPDYIPENLSINEQESIIEILVEKVLGYGDVFKEYDDPDKEDHNSGSSLKIKLTVHQSDHYYSRNHLLMSKKKKFPDKNLYFPHMYPQKDTPPPEV</sequence>
<dbReference type="Proteomes" id="UP000502928">
    <property type="component" value="Chromosome"/>
</dbReference>
<dbReference type="AlphaFoldDB" id="A0A6G7J5F8"/>
<organism evidence="1 2">
    <name type="scientific">Flagellimonas oceani</name>
    <dbReference type="NCBI Taxonomy" id="2698672"/>
    <lineage>
        <taxon>Bacteria</taxon>
        <taxon>Pseudomonadati</taxon>
        <taxon>Bacteroidota</taxon>
        <taxon>Flavobacteriia</taxon>
        <taxon>Flavobacteriales</taxon>
        <taxon>Flavobacteriaceae</taxon>
        <taxon>Flagellimonas</taxon>
    </lineage>
</organism>
<proteinExistence type="predicted"/>
<protein>
    <submittedName>
        <fullName evidence="1">Uncharacterized protein</fullName>
    </submittedName>
</protein>
<accession>A0A6G7J5F8</accession>
<evidence type="ECO:0000313" key="1">
    <source>
        <dbReference type="EMBL" id="QII45849.1"/>
    </source>
</evidence>
<reference evidence="1 2" key="1">
    <citation type="submission" date="2020-02" db="EMBL/GenBank/DDBJ databases">
        <title>Complete genome of Muricauda sp. 501str8.</title>
        <authorList>
            <person name="Dong B."/>
            <person name="Zhu S."/>
            <person name="Yang J."/>
            <person name="Chen J."/>
        </authorList>
    </citation>
    <scope>NUCLEOTIDE SEQUENCE [LARGE SCALE GENOMIC DNA]</scope>
    <source>
        <strain evidence="1 2">501str8</strain>
    </source>
</reference>